<protein>
    <submittedName>
        <fullName evidence="1">Uncharacterized protein</fullName>
    </submittedName>
</protein>
<accession>A0A8F6UAB6</accession>
<sequence>MTSNLISRNGSISSAIFNVSQKIRDNIVYHRVIGYTPDKGPTGVTSIINTPKMKRFMSKTSRHLIIPKGAIIDRIEFIGLDNFNGGKFSIGLGTFNNPINFPLIIDSCSEIANEAIGGIRDFIFDSPTGAAEHAIVTQDSFVNVHTTFPISGTLQVIIYYHIRPVYMRSDDDI</sequence>
<proteinExistence type="predicted"/>
<evidence type="ECO:0000313" key="1">
    <source>
        <dbReference type="EMBL" id="QXT57806.1"/>
    </source>
</evidence>
<organism evidence="1">
    <name type="scientific">Rhinella marina erythrocytic-like virus</name>
    <dbReference type="NCBI Taxonomy" id="2859906"/>
    <lineage>
        <taxon>Viruses</taxon>
        <taxon>Varidnaviria</taxon>
        <taxon>Bamfordvirae</taxon>
        <taxon>Nucleocytoviricota</taxon>
        <taxon>Megaviricetes</taxon>
        <taxon>Pimascovirales</taxon>
        <taxon>Pimascovirales incertae sedis</taxon>
        <taxon>Iridoviridae</taxon>
    </lineage>
</organism>
<name>A0A8F6UAB6_9VIRU</name>
<reference evidence="1" key="1">
    <citation type="submission" date="2021-02" db="EMBL/GenBank/DDBJ databases">
        <title>Distinct virome patterns of the invasive cane toad (Rhinella marina) across its native and introduced ranges.</title>
        <authorList>
            <person name="Russo A.G."/>
            <person name="Harding E.F."/>
            <person name="Yan G.J."/>
            <person name="Selechnik D."/>
            <person name="Ducatez S."/>
            <person name="DeVore J.L."/>
            <person name="Zhou J."/>
            <person name="Sarma R.R."/>
            <person name="Lee Y.P."/>
            <person name="Richardson M.F."/>
            <person name="Shine R."/>
            <person name="Rollins L.A."/>
            <person name="White P.A."/>
        </authorList>
    </citation>
    <scope>NUCLEOTIDE SEQUENCE</scope>
</reference>
<dbReference type="EMBL" id="MW582934">
    <property type="protein sequence ID" value="QXT57806.1"/>
    <property type="molecule type" value="Genomic_DNA"/>
</dbReference>